<keyword evidence="2" id="KW-0460">Magnesium</keyword>
<dbReference type="GO" id="GO:0004161">
    <property type="term" value="F:dimethylallyltranstransferase activity"/>
    <property type="evidence" value="ECO:0007669"/>
    <property type="project" value="UniProtKB-EC"/>
</dbReference>
<evidence type="ECO:0000256" key="3">
    <source>
        <dbReference type="RuleBase" id="RU004466"/>
    </source>
</evidence>
<evidence type="ECO:0000313" key="6">
    <source>
        <dbReference type="Proteomes" id="UP001230426"/>
    </source>
</evidence>
<dbReference type="CDD" id="cd00685">
    <property type="entry name" value="Trans_IPPS_HT"/>
    <property type="match status" value="1"/>
</dbReference>
<dbReference type="PROSITE" id="PS00723">
    <property type="entry name" value="POLYPRENYL_SYNTHASE_1"/>
    <property type="match status" value="1"/>
</dbReference>
<feature type="region of interest" description="Disordered" evidence="4">
    <location>
        <begin position="1"/>
        <end position="23"/>
    </location>
</feature>
<dbReference type="SFLD" id="SFLDS00005">
    <property type="entry name" value="Isoprenoid_Synthase_Type_I"/>
    <property type="match status" value="1"/>
</dbReference>
<sequence>MSSELSDGVLSHRSAGRAGEPPPRAFAEAEALVRPALRRAVAALPDPERRVAEYHFGWADGAAYGGTGKALRPALVLGAARAVGREDRRAIPGAVAVELVHNFSLLHDDVMDADRVRRHRPAAWVRFGVGAAVLAGDALQILALQVLAGTGHPDVTGVLVGTMADLMRGQSDDMAFESRDDVGAAEYRSMAELKTGALLGGACTLGALLGGSSGERARELGRFGRHLGVAFQCADDILGIWGRPDRTGKPVGADLAARKKTLPVITALADAGEAGRRLAALYRRAAPPDGRECALMADLIEAAGGRTAVEAEGRRQIGLALACLDRAEPREAGRDELAGIAGWAMRRDH</sequence>
<comment type="caution">
    <text evidence="5">The sequence shown here is derived from an EMBL/GenBank/DDBJ whole genome shotgun (WGS) entry which is preliminary data.</text>
</comment>
<accession>A0ABT9RF88</accession>
<dbReference type="InterPro" id="IPR033749">
    <property type="entry name" value="Polyprenyl_synt_CS"/>
</dbReference>
<dbReference type="Pfam" id="PF00348">
    <property type="entry name" value="polyprenyl_synt"/>
    <property type="match status" value="1"/>
</dbReference>
<evidence type="ECO:0000313" key="5">
    <source>
        <dbReference type="EMBL" id="MDP9867948.1"/>
    </source>
</evidence>
<dbReference type="Gene3D" id="1.10.600.10">
    <property type="entry name" value="Farnesyl Diphosphate Synthase"/>
    <property type="match status" value="1"/>
</dbReference>
<proteinExistence type="inferred from homology"/>
<dbReference type="GO" id="GO:0004311">
    <property type="term" value="F:geranylgeranyl diphosphate synthase activity"/>
    <property type="evidence" value="ECO:0007669"/>
    <property type="project" value="UniProtKB-EC"/>
</dbReference>
<protein>
    <submittedName>
        <fullName evidence="5">Geranylgeranyl diphosphate synthase type I</fullName>
        <ecNumber evidence="5">2.5.1.1</ecNumber>
        <ecNumber evidence="5">2.5.1.10</ecNumber>
        <ecNumber evidence="5">2.5.1.29</ecNumber>
    </submittedName>
</protein>
<keyword evidence="6" id="KW-1185">Reference proteome</keyword>
<dbReference type="SUPFAM" id="SSF48576">
    <property type="entry name" value="Terpenoid synthases"/>
    <property type="match status" value="1"/>
</dbReference>
<dbReference type="EMBL" id="JAUSRB010000002">
    <property type="protein sequence ID" value="MDP9867948.1"/>
    <property type="molecule type" value="Genomic_DNA"/>
</dbReference>
<dbReference type="EC" id="2.5.1.1" evidence="5"/>
<comment type="similarity">
    <text evidence="3">Belongs to the FPP/GGPP synthase family.</text>
</comment>
<gene>
    <name evidence="5" type="ORF">J2S55_007214</name>
</gene>
<dbReference type="EC" id="2.5.1.10" evidence="5"/>
<dbReference type="Proteomes" id="UP001230426">
    <property type="component" value="Unassembled WGS sequence"/>
</dbReference>
<evidence type="ECO:0000256" key="1">
    <source>
        <dbReference type="ARBA" id="ARBA00022723"/>
    </source>
</evidence>
<name>A0ABT9RF88_9ACTN</name>
<evidence type="ECO:0000256" key="4">
    <source>
        <dbReference type="SAM" id="MobiDB-lite"/>
    </source>
</evidence>
<dbReference type="PANTHER" id="PTHR12001">
    <property type="entry name" value="GERANYLGERANYL PYROPHOSPHATE SYNTHASE"/>
    <property type="match status" value="1"/>
</dbReference>
<dbReference type="GO" id="GO:0004337">
    <property type="term" value="F:(2E,6E)-farnesyl diphosphate synthase activity"/>
    <property type="evidence" value="ECO:0007669"/>
    <property type="project" value="UniProtKB-EC"/>
</dbReference>
<dbReference type="RefSeq" id="WP_306870178.1">
    <property type="nucleotide sequence ID" value="NZ_JAUSRB010000002.1"/>
</dbReference>
<keyword evidence="3 5" id="KW-0808">Transferase</keyword>
<dbReference type="InterPro" id="IPR000092">
    <property type="entry name" value="Polyprenyl_synt"/>
</dbReference>
<reference evidence="5 6" key="1">
    <citation type="submission" date="2023-07" db="EMBL/GenBank/DDBJ databases">
        <title>Sequencing the genomes of 1000 actinobacteria strains.</title>
        <authorList>
            <person name="Klenk H.-P."/>
        </authorList>
    </citation>
    <scope>NUCLEOTIDE SEQUENCE [LARGE SCALE GENOMIC DNA]</scope>
    <source>
        <strain evidence="5 6">DSM 44109</strain>
    </source>
</reference>
<keyword evidence="1" id="KW-0479">Metal-binding</keyword>
<evidence type="ECO:0000256" key="2">
    <source>
        <dbReference type="ARBA" id="ARBA00022842"/>
    </source>
</evidence>
<organism evidence="5 6">
    <name type="scientific">Streptosporangium brasiliense</name>
    <dbReference type="NCBI Taxonomy" id="47480"/>
    <lineage>
        <taxon>Bacteria</taxon>
        <taxon>Bacillati</taxon>
        <taxon>Actinomycetota</taxon>
        <taxon>Actinomycetes</taxon>
        <taxon>Streptosporangiales</taxon>
        <taxon>Streptosporangiaceae</taxon>
        <taxon>Streptosporangium</taxon>
    </lineage>
</organism>
<dbReference type="EC" id="2.5.1.29" evidence="5"/>
<dbReference type="PANTHER" id="PTHR12001:SF86">
    <property type="entry name" value="GERANYLGERANYL DIPHOSPHATE SYNTHASE"/>
    <property type="match status" value="1"/>
</dbReference>
<dbReference type="InterPro" id="IPR008949">
    <property type="entry name" value="Isoprenoid_synthase_dom_sf"/>
</dbReference>